<dbReference type="Gene3D" id="1.10.10.10">
    <property type="entry name" value="Winged helix-like DNA-binding domain superfamily/Winged helix DNA-binding domain"/>
    <property type="match status" value="1"/>
</dbReference>
<evidence type="ECO:0000259" key="3">
    <source>
        <dbReference type="Pfam" id="PF01978"/>
    </source>
</evidence>
<dbReference type="Pfam" id="PF01978">
    <property type="entry name" value="TrmB"/>
    <property type="match status" value="1"/>
</dbReference>
<dbReference type="InterPro" id="IPR036390">
    <property type="entry name" value="WH_DNA-bd_sf"/>
</dbReference>
<dbReference type="SUPFAM" id="SSF53067">
    <property type="entry name" value="Actin-like ATPase domain"/>
    <property type="match status" value="1"/>
</dbReference>
<evidence type="ECO:0000313" key="4">
    <source>
        <dbReference type="EMBL" id="PEH42199.1"/>
    </source>
</evidence>
<gene>
    <name evidence="4" type="ORF">CRM94_08630</name>
</gene>
<comment type="caution">
    <text evidence="4">The sequence shown here is derived from an EMBL/GenBank/DDBJ whole genome shotgun (WGS) entry which is preliminary data.</text>
</comment>
<dbReference type="PANTHER" id="PTHR18964">
    <property type="entry name" value="ROK (REPRESSOR, ORF, KINASE) FAMILY"/>
    <property type="match status" value="1"/>
</dbReference>
<feature type="domain" description="Transcription regulator TrmB N-terminal" evidence="3">
    <location>
        <begin position="26"/>
        <end position="88"/>
    </location>
</feature>
<dbReference type="InterPro" id="IPR002831">
    <property type="entry name" value="Tscrpt_reg_TrmB_N"/>
</dbReference>
<evidence type="ECO:0000256" key="1">
    <source>
        <dbReference type="ARBA" id="ARBA00006479"/>
    </source>
</evidence>
<feature type="compositionally biased region" description="Basic and acidic residues" evidence="2">
    <location>
        <begin position="264"/>
        <end position="285"/>
    </location>
</feature>
<dbReference type="Proteomes" id="UP000220629">
    <property type="component" value="Unassembled WGS sequence"/>
</dbReference>
<dbReference type="Pfam" id="PF00480">
    <property type="entry name" value="ROK"/>
    <property type="match status" value="1"/>
</dbReference>
<dbReference type="InterPro" id="IPR036388">
    <property type="entry name" value="WH-like_DNA-bd_sf"/>
</dbReference>
<accession>A0A2A7SFK3</accession>
<dbReference type="InterPro" id="IPR000600">
    <property type="entry name" value="ROK"/>
</dbReference>
<protein>
    <submittedName>
        <fullName evidence="4">ROK family transcriptional regulator</fullName>
    </submittedName>
</protein>
<sequence>MNPHSRKAPPPSAPVTRGPAFVRQGNEWAIYQHLLALAPATAPQLAQSTGLSKVTVTGALGNLERLGLVEQVGVREGSAGRQPRLYQPRARAGYVVAIDVGAAWIRGALADLSGNILARLEKRSPARASLLVARIVEMAQALAEAQALPREAVLATVLGSPGVFDPSSGRLRLAPNLPDWERADLVSSLRAALGEDTLFDNDINLAALGEQAHGIGRGVDNFVFMSIGTGIGLGIVTDGKLYRGAHGFAGEIAVLRPAPPAQDRGLDSERERGKDRGENARDDGPRAAIFEESAAAKGIVAHARRIGLAVDDAEAVFAAALQGDERARACLAEQARQLAWGLAAIIPVLDPALVVLGGGIGLAGAALLPAIREQVEAWLPIPAPEFAISATGTDAVLLGAIVQGVERARLKAFERAG</sequence>
<dbReference type="EMBL" id="PDDY01000001">
    <property type="protein sequence ID" value="PEH42199.1"/>
    <property type="molecule type" value="Genomic_DNA"/>
</dbReference>
<dbReference type="PANTHER" id="PTHR18964:SF149">
    <property type="entry name" value="BIFUNCTIONAL UDP-N-ACETYLGLUCOSAMINE 2-EPIMERASE_N-ACETYLMANNOSAMINE KINASE"/>
    <property type="match status" value="1"/>
</dbReference>
<organism evidence="4 5">
    <name type="scientific">Burkholderia gladioli</name>
    <name type="common">Pseudomonas marginata</name>
    <name type="synonym">Phytomonas marginata</name>
    <dbReference type="NCBI Taxonomy" id="28095"/>
    <lineage>
        <taxon>Bacteria</taxon>
        <taxon>Pseudomonadati</taxon>
        <taxon>Pseudomonadota</taxon>
        <taxon>Betaproteobacteria</taxon>
        <taxon>Burkholderiales</taxon>
        <taxon>Burkholderiaceae</taxon>
        <taxon>Burkholderia</taxon>
    </lineage>
</organism>
<evidence type="ECO:0000313" key="5">
    <source>
        <dbReference type="Proteomes" id="UP000220629"/>
    </source>
</evidence>
<name>A0A2A7SFK3_BURGA</name>
<dbReference type="AlphaFoldDB" id="A0A2A7SFK3"/>
<comment type="similarity">
    <text evidence="1">Belongs to the ROK (NagC/XylR) family.</text>
</comment>
<dbReference type="SUPFAM" id="SSF46785">
    <property type="entry name" value="Winged helix' DNA-binding domain"/>
    <property type="match status" value="1"/>
</dbReference>
<evidence type="ECO:0000256" key="2">
    <source>
        <dbReference type="SAM" id="MobiDB-lite"/>
    </source>
</evidence>
<feature type="region of interest" description="Disordered" evidence="2">
    <location>
        <begin position="259"/>
        <end position="286"/>
    </location>
</feature>
<reference evidence="5" key="1">
    <citation type="submission" date="2017-09" db="EMBL/GenBank/DDBJ databases">
        <title>FDA dAtabase for Regulatory Grade micrObial Sequences (FDA-ARGOS): Supporting development and validation of Infectious Disease Dx tests.</title>
        <authorList>
            <person name="Minogue T."/>
            <person name="Wolcott M."/>
            <person name="Wasieloski L."/>
            <person name="Aguilar W."/>
            <person name="Moore D."/>
            <person name="Tallon L."/>
            <person name="Sadzewicz L."/>
            <person name="Ott S."/>
            <person name="Zhao X."/>
            <person name="Nagaraj S."/>
            <person name="Vavikolanu K."/>
            <person name="Aluvathingal J."/>
            <person name="Nadendla S."/>
            <person name="Sichtig H."/>
        </authorList>
    </citation>
    <scope>NUCLEOTIDE SEQUENCE [LARGE SCALE GENOMIC DNA]</scope>
    <source>
        <strain evidence="5">FDAARGOS_390</strain>
    </source>
</reference>
<dbReference type="RefSeq" id="WP_096750821.1">
    <property type="nucleotide sequence ID" value="NZ_CADEPO010000009.1"/>
</dbReference>
<dbReference type="Gene3D" id="3.30.420.40">
    <property type="match status" value="2"/>
</dbReference>
<proteinExistence type="inferred from homology"/>
<dbReference type="InterPro" id="IPR043129">
    <property type="entry name" value="ATPase_NBD"/>
</dbReference>